<dbReference type="Gene3D" id="1.10.630.10">
    <property type="entry name" value="Cytochrome P450"/>
    <property type="match status" value="1"/>
</dbReference>
<dbReference type="GO" id="GO:0020037">
    <property type="term" value="F:heme binding"/>
    <property type="evidence" value="ECO:0007669"/>
    <property type="project" value="InterPro"/>
</dbReference>
<keyword evidence="1" id="KW-1133">Transmembrane helix</keyword>
<dbReference type="InterPro" id="IPR001128">
    <property type="entry name" value="Cyt_P450"/>
</dbReference>
<keyword evidence="3" id="KW-1185">Reference proteome</keyword>
<protein>
    <submittedName>
        <fullName evidence="2">Tyrosine N-monooxygenase</fullName>
    </submittedName>
</protein>
<comment type="caution">
    <text evidence="2">The sequence shown here is derived from an EMBL/GenBank/DDBJ whole genome shotgun (WGS) entry which is preliminary data.</text>
</comment>
<accession>A0AAV9CUJ1</accession>
<keyword evidence="1" id="KW-0812">Transmembrane</keyword>
<evidence type="ECO:0000313" key="3">
    <source>
        <dbReference type="Proteomes" id="UP001180020"/>
    </source>
</evidence>
<dbReference type="GO" id="GO:0004497">
    <property type="term" value="F:monooxygenase activity"/>
    <property type="evidence" value="ECO:0007669"/>
    <property type="project" value="InterPro"/>
</dbReference>
<reference evidence="2" key="2">
    <citation type="submission" date="2023-06" db="EMBL/GenBank/DDBJ databases">
        <authorList>
            <person name="Ma L."/>
            <person name="Liu K.-W."/>
            <person name="Li Z."/>
            <person name="Hsiao Y.-Y."/>
            <person name="Qi Y."/>
            <person name="Fu T."/>
            <person name="Tang G."/>
            <person name="Zhang D."/>
            <person name="Sun W.-H."/>
            <person name="Liu D.-K."/>
            <person name="Li Y."/>
            <person name="Chen G.-Z."/>
            <person name="Liu X.-D."/>
            <person name="Liao X.-Y."/>
            <person name="Jiang Y.-T."/>
            <person name="Yu X."/>
            <person name="Hao Y."/>
            <person name="Huang J."/>
            <person name="Zhao X.-W."/>
            <person name="Ke S."/>
            <person name="Chen Y.-Y."/>
            <person name="Wu W.-L."/>
            <person name="Hsu J.-L."/>
            <person name="Lin Y.-F."/>
            <person name="Huang M.-D."/>
            <person name="Li C.-Y."/>
            <person name="Huang L."/>
            <person name="Wang Z.-W."/>
            <person name="Zhao X."/>
            <person name="Zhong W.-Y."/>
            <person name="Peng D.-H."/>
            <person name="Ahmad S."/>
            <person name="Lan S."/>
            <person name="Zhang J.-S."/>
            <person name="Tsai W.-C."/>
            <person name="Van De Peer Y."/>
            <person name="Liu Z.-J."/>
        </authorList>
    </citation>
    <scope>NUCLEOTIDE SEQUENCE</scope>
    <source>
        <strain evidence="2">CP</strain>
        <tissue evidence="2">Leaves</tissue>
    </source>
</reference>
<keyword evidence="1" id="KW-0472">Membrane</keyword>
<organism evidence="2 3">
    <name type="scientific">Acorus calamus</name>
    <name type="common">Sweet flag</name>
    <dbReference type="NCBI Taxonomy" id="4465"/>
    <lineage>
        <taxon>Eukaryota</taxon>
        <taxon>Viridiplantae</taxon>
        <taxon>Streptophyta</taxon>
        <taxon>Embryophyta</taxon>
        <taxon>Tracheophyta</taxon>
        <taxon>Spermatophyta</taxon>
        <taxon>Magnoliopsida</taxon>
        <taxon>Liliopsida</taxon>
        <taxon>Acoraceae</taxon>
        <taxon>Acorus</taxon>
    </lineage>
</organism>
<evidence type="ECO:0000256" key="1">
    <source>
        <dbReference type="SAM" id="Phobius"/>
    </source>
</evidence>
<evidence type="ECO:0000313" key="2">
    <source>
        <dbReference type="EMBL" id="KAK1292557.1"/>
    </source>
</evidence>
<feature type="transmembrane region" description="Helical" evidence="1">
    <location>
        <begin position="20"/>
        <end position="39"/>
    </location>
</feature>
<gene>
    <name evidence="2" type="primary">CYP79A1</name>
    <name evidence="2" type="ORF">QJS10_CPB17g00157</name>
</gene>
<dbReference type="Proteomes" id="UP001180020">
    <property type="component" value="Unassembled WGS sequence"/>
</dbReference>
<sequence>MSIFYEPNVGLLKALITNSTTTSLLLLLLLTSLLFYFLYQDSIRKPKPLPPGPKPWPVVGSLPELYRNKPLFRWVLDLPKNTPLGVACMRLGGTHVIVVDNPAIAREFLKKNDATFMMRPATMATENATGS</sequence>
<dbReference type="PANTHER" id="PTHR24299">
    <property type="entry name" value="CYTOCHROME P450 FAMILY 1"/>
    <property type="match status" value="1"/>
</dbReference>
<dbReference type="EMBL" id="JAUJYO010000017">
    <property type="protein sequence ID" value="KAK1292557.1"/>
    <property type="molecule type" value="Genomic_DNA"/>
</dbReference>
<name>A0AAV9CUJ1_ACOCL</name>
<dbReference type="AlphaFoldDB" id="A0AAV9CUJ1"/>
<dbReference type="GO" id="GO:0016705">
    <property type="term" value="F:oxidoreductase activity, acting on paired donors, with incorporation or reduction of molecular oxygen"/>
    <property type="evidence" value="ECO:0007669"/>
    <property type="project" value="InterPro"/>
</dbReference>
<dbReference type="SUPFAM" id="SSF48264">
    <property type="entry name" value="Cytochrome P450"/>
    <property type="match status" value="1"/>
</dbReference>
<reference evidence="2" key="1">
    <citation type="journal article" date="2023" name="Nat. Commun.">
        <title>Diploid and tetraploid genomes of Acorus and the evolution of monocots.</title>
        <authorList>
            <person name="Ma L."/>
            <person name="Liu K.W."/>
            <person name="Li Z."/>
            <person name="Hsiao Y.Y."/>
            <person name="Qi Y."/>
            <person name="Fu T."/>
            <person name="Tang G.D."/>
            <person name="Zhang D."/>
            <person name="Sun W.H."/>
            <person name="Liu D.K."/>
            <person name="Li Y."/>
            <person name="Chen G.Z."/>
            <person name="Liu X.D."/>
            <person name="Liao X.Y."/>
            <person name="Jiang Y.T."/>
            <person name="Yu X."/>
            <person name="Hao Y."/>
            <person name="Huang J."/>
            <person name="Zhao X.W."/>
            <person name="Ke S."/>
            <person name="Chen Y.Y."/>
            <person name="Wu W.L."/>
            <person name="Hsu J.L."/>
            <person name="Lin Y.F."/>
            <person name="Huang M.D."/>
            <person name="Li C.Y."/>
            <person name="Huang L."/>
            <person name="Wang Z.W."/>
            <person name="Zhao X."/>
            <person name="Zhong W.Y."/>
            <person name="Peng D.H."/>
            <person name="Ahmad S."/>
            <person name="Lan S."/>
            <person name="Zhang J.S."/>
            <person name="Tsai W.C."/>
            <person name="Van de Peer Y."/>
            <person name="Liu Z.J."/>
        </authorList>
    </citation>
    <scope>NUCLEOTIDE SEQUENCE</scope>
    <source>
        <strain evidence="2">CP</strain>
    </source>
</reference>
<proteinExistence type="predicted"/>
<dbReference type="GO" id="GO:0005506">
    <property type="term" value="F:iron ion binding"/>
    <property type="evidence" value="ECO:0007669"/>
    <property type="project" value="InterPro"/>
</dbReference>
<dbReference type="PANTHER" id="PTHR24299:SF52">
    <property type="entry name" value="CYTOCHROME P450"/>
    <property type="match status" value="1"/>
</dbReference>
<dbReference type="InterPro" id="IPR036396">
    <property type="entry name" value="Cyt_P450_sf"/>
</dbReference>
<dbReference type="Pfam" id="PF00067">
    <property type="entry name" value="p450"/>
    <property type="match status" value="1"/>
</dbReference>